<protein>
    <submittedName>
        <fullName evidence="1">Uncharacterized protein</fullName>
    </submittedName>
</protein>
<comment type="caution">
    <text evidence="1">The sequence shown here is derived from an EMBL/GenBank/DDBJ whole genome shotgun (WGS) entry which is preliminary data.</text>
</comment>
<organism evidence="1 2">
    <name type="scientific">Rhamnusium bicolor</name>
    <dbReference type="NCBI Taxonomy" id="1586634"/>
    <lineage>
        <taxon>Eukaryota</taxon>
        <taxon>Metazoa</taxon>
        <taxon>Ecdysozoa</taxon>
        <taxon>Arthropoda</taxon>
        <taxon>Hexapoda</taxon>
        <taxon>Insecta</taxon>
        <taxon>Pterygota</taxon>
        <taxon>Neoptera</taxon>
        <taxon>Endopterygota</taxon>
        <taxon>Coleoptera</taxon>
        <taxon>Polyphaga</taxon>
        <taxon>Cucujiformia</taxon>
        <taxon>Chrysomeloidea</taxon>
        <taxon>Cerambycidae</taxon>
        <taxon>Lepturinae</taxon>
        <taxon>Rhagiini</taxon>
        <taxon>Rhamnusium</taxon>
    </lineage>
</organism>
<evidence type="ECO:0000313" key="2">
    <source>
        <dbReference type="Proteomes" id="UP001162156"/>
    </source>
</evidence>
<sequence length="63" mass="7220">MKCSVIMSIPKRELFEIWCQESAIKSKNSAVLTYVLNLCNTNAYDEEASYISTKKLVQNFIVI</sequence>
<dbReference type="EMBL" id="JANEYF010003240">
    <property type="protein sequence ID" value="KAJ8938019.1"/>
    <property type="molecule type" value="Genomic_DNA"/>
</dbReference>
<dbReference type="Proteomes" id="UP001162156">
    <property type="component" value="Unassembled WGS sequence"/>
</dbReference>
<name>A0AAV8XHE9_9CUCU</name>
<accession>A0AAV8XHE9</accession>
<evidence type="ECO:0000313" key="1">
    <source>
        <dbReference type="EMBL" id="KAJ8938019.1"/>
    </source>
</evidence>
<gene>
    <name evidence="1" type="ORF">NQ314_011631</name>
</gene>
<reference evidence="1" key="1">
    <citation type="journal article" date="2023" name="Insect Mol. Biol.">
        <title>Genome sequencing provides insights into the evolution of gene families encoding plant cell wall-degrading enzymes in longhorned beetles.</title>
        <authorList>
            <person name="Shin N.R."/>
            <person name="Okamura Y."/>
            <person name="Kirsch R."/>
            <person name="Pauchet Y."/>
        </authorList>
    </citation>
    <scope>NUCLEOTIDE SEQUENCE</scope>
    <source>
        <strain evidence="1">RBIC_L_NR</strain>
    </source>
</reference>
<proteinExistence type="predicted"/>
<keyword evidence="2" id="KW-1185">Reference proteome</keyword>
<dbReference type="AlphaFoldDB" id="A0AAV8XHE9"/>